<dbReference type="EMBL" id="PCHB01000048">
    <property type="protein sequence ID" value="PKU93115.1"/>
    <property type="molecule type" value="Genomic_DNA"/>
</dbReference>
<comment type="caution">
    <text evidence="1">The sequence shown here is derived from an EMBL/GenBank/DDBJ whole genome shotgun (WGS) entry which is preliminary data.</text>
</comment>
<reference evidence="1 2" key="1">
    <citation type="submission" date="2017-10" db="EMBL/GenBank/DDBJ databases">
        <title>Bifidobacterium genomics.</title>
        <authorList>
            <person name="Lugli G.A."/>
            <person name="Milani C."/>
            <person name="Mancabelli L."/>
        </authorList>
    </citation>
    <scope>NUCLEOTIDE SEQUENCE [LARGE SCALE GENOMIC DNA]</scope>
    <source>
        <strain evidence="1 2">1744B</strain>
    </source>
</reference>
<gene>
    <name evidence="1" type="ORF">CQR56_1804</name>
</gene>
<evidence type="ECO:0000313" key="1">
    <source>
        <dbReference type="EMBL" id="PKU93115.1"/>
    </source>
</evidence>
<dbReference type="Proteomes" id="UP000233783">
    <property type="component" value="Unassembled WGS sequence"/>
</dbReference>
<dbReference type="AlphaFoldDB" id="A0A2N3QN62"/>
<evidence type="ECO:0000313" key="2">
    <source>
        <dbReference type="Proteomes" id="UP000233783"/>
    </source>
</evidence>
<sequence>QSCDEWCPPYWGHFETVGSSAVFLSSLEIRTSPGSFLVAQVYGRATCAWHKANTIWVSIPAVPVAQSLCNRSHWFQYTHKPALPFLVCKDVFDSSGVDKASLAVVFEVVESHGDAAQGLEAAVDGFGGPVGRVLVGEIGQDVGAASFQGASQRPQFGAAACGCWFGQRVDSAPIMRRPKRGSLCR</sequence>
<feature type="non-terminal residue" evidence="1">
    <location>
        <position position="1"/>
    </location>
</feature>
<accession>A0A2N3QN62</accession>
<name>A0A2N3QN62_9BIFI</name>
<protein>
    <submittedName>
        <fullName evidence="1">Uncharacterized protein</fullName>
    </submittedName>
</protein>
<proteinExistence type="predicted"/>
<organism evidence="1 2">
    <name type="scientific">Bifidobacterium pseudolongum subsp. globosum</name>
    <dbReference type="NCBI Taxonomy" id="1690"/>
    <lineage>
        <taxon>Bacteria</taxon>
        <taxon>Bacillati</taxon>
        <taxon>Actinomycetota</taxon>
        <taxon>Actinomycetes</taxon>
        <taxon>Bifidobacteriales</taxon>
        <taxon>Bifidobacteriaceae</taxon>
        <taxon>Bifidobacterium</taxon>
    </lineage>
</organism>